<dbReference type="InterPro" id="IPR013762">
    <property type="entry name" value="Integrase-like_cat_sf"/>
</dbReference>
<protein>
    <recommendedName>
        <fullName evidence="9">Tyrosine recombinase XerC</fullName>
    </recommendedName>
</protein>
<dbReference type="PANTHER" id="PTHR30349:SF77">
    <property type="entry name" value="TYROSINE RECOMBINASE XERC"/>
    <property type="match status" value="1"/>
</dbReference>
<dbReference type="RefSeq" id="WP_012609552.1">
    <property type="nucleotide sequence ID" value="NC_011768.1"/>
</dbReference>
<evidence type="ECO:0000256" key="2">
    <source>
        <dbReference type="ARBA" id="ARBA00022490"/>
    </source>
</evidence>
<dbReference type="CDD" id="cd00798">
    <property type="entry name" value="INT_XerDC_C"/>
    <property type="match status" value="1"/>
</dbReference>
<comment type="subcellular location">
    <subcellularLocation>
        <location evidence="1 9">Cytoplasm</location>
    </subcellularLocation>
</comment>
<dbReference type="Gene3D" id="1.10.150.130">
    <property type="match status" value="1"/>
</dbReference>
<dbReference type="AlphaFoldDB" id="B8FH24"/>
<dbReference type="GO" id="GO:0007059">
    <property type="term" value="P:chromosome segregation"/>
    <property type="evidence" value="ECO:0007669"/>
    <property type="project" value="UniProtKB-UniRule"/>
</dbReference>
<gene>
    <name evidence="9" type="primary">xerC</name>
    <name evidence="12" type="ordered locus">Dalk_0403</name>
</gene>
<evidence type="ECO:0000313" key="12">
    <source>
        <dbReference type="EMBL" id="ACL02112.1"/>
    </source>
</evidence>
<feature type="active site" evidence="9">
    <location>
        <position position="187"/>
    </location>
</feature>
<dbReference type="InterPro" id="IPR044068">
    <property type="entry name" value="CB"/>
</dbReference>
<dbReference type="SUPFAM" id="SSF56349">
    <property type="entry name" value="DNA breaking-rejoining enzymes"/>
    <property type="match status" value="1"/>
</dbReference>
<feature type="domain" description="Core-binding (CB)" evidence="11">
    <location>
        <begin position="9"/>
        <end position="102"/>
    </location>
</feature>
<feature type="active site" evidence="9">
    <location>
        <position position="261"/>
    </location>
</feature>
<evidence type="ECO:0000256" key="1">
    <source>
        <dbReference type="ARBA" id="ARBA00004496"/>
    </source>
</evidence>
<keyword evidence="8 9" id="KW-0131">Cell cycle</keyword>
<feature type="active site" evidence="9">
    <location>
        <position position="163"/>
    </location>
</feature>
<evidence type="ECO:0000256" key="4">
    <source>
        <dbReference type="ARBA" id="ARBA00022829"/>
    </source>
</evidence>
<comment type="subunit">
    <text evidence="9">Forms a cyclic heterotetrameric complex composed of two molecules of XerC and two molecules of XerD.</text>
</comment>
<dbReference type="KEGG" id="dal:Dalk_0403"/>
<keyword evidence="4 9" id="KW-0159">Chromosome partition</keyword>
<evidence type="ECO:0000313" key="13">
    <source>
        <dbReference type="Proteomes" id="UP000000739"/>
    </source>
</evidence>
<dbReference type="GO" id="GO:0051301">
    <property type="term" value="P:cell division"/>
    <property type="evidence" value="ECO:0007669"/>
    <property type="project" value="UniProtKB-KW"/>
</dbReference>
<feature type="active site" evidence="9">
    <location>
        <position position="284"/>
    </location>
</feature>
<evidence type="ECO:0000259" key="11">
    <source>
        <dbReference type="PROSITE" id="PS51900"/>
    </source>
</evidence>
<dbReference type="eggNOG" id="COG4974">
    <property type="taxonomic scope" value="Bacteria"/>
</dbReference>
<name>B8FH24_DESAL</name>
<keyword evidence="7 9" id="KW-0233">DNA recombination</keyword>
<dbReference type="HOGENOM" id="CLU_027562_9_0_7"/>
<dbReference type="PANTHER" id="PTHR30349">
    <property type="entry name" value="PHAGE INTEGRASE-RELATED"/>
    <property type="match status" value="1"/>
</dbReference>
<dbReference type="InterPro" id="IPR002104">
    <property type="entry name" value="Integrase_catalytic"/>
</dbReference>
<keyword evidence="5 9" id="KW-0229">DNA integration</keyword>
<evidence type="ECO:0000256" key="5">
    <source>
        <dbReference type="ARBA" id="ARBA00022908"/>
    </source>
</evidence>
<dbReference type="InterPro" id="IPR004107">
    <property type="entry name" value="Integrase_SAM-like_N"/>
</dbReference>
<evidence type="ECO:0000256" key="7">
    <source>
        <dbReference type="ARBA" id="ARBA00023172"/>
    </source>
</evidence>
<comment type="function">
    <text evidence="9">Site-specific tyrosine recombinase, which acts by catalyzing the cutting and rejoining of the recombining DNA molecules. The XerC-XerD complex is essential to convert dimers of the bacterial chromosome into monomers to permit their segregation at cell division. It also contributes to the segregational stability of plasmids.</text>
</comment>
<feature type="active site" description="O-(3'-phospho-DNA)-tyrosine intermediate" evidence="9">
    <location>
        <position position="293"/>
    </location>
</feature>
<evidence type="ECO:0000256" key="8">
    <source>
        <dbReference type="ARBA" id="ARBA00023306"/>
    </source>
</evidence>
<evidence type="ECO:0000256" key="9">
    <source>
        <dbReference type="HAMAP-Rule" id="MF_01808"/>
    </source>
</evidence>
<comment type="similarity">
    <text evidence="9">Belongs to the 'phage' integrase family. XerC subfamily.</text>
</comment>
<accession>B8FH24</accession>
<keyword evidence="13" id="KW-1185">Reference proteome</keyword>
<dbReference type="Proteomes" id="UP000000739">
    <property type="component" value="Chromosome"/>
</dbReference>
<keyword evidence="3 9" id="KW-0132">Cell division</keyword>
<dbReference type="InterPro" id="IPR010998">
    <property type="entry name" value="Integrase_recombinase_N"/>
</dbReference>
<dbReference type="InterPro" id="IPR023009">
    <property type="entry name" value="Tyrosine_recombinase_XerC/XerD"/>
</dbReference>
<evidence type="ECO:0000259" key="10">
    <source>
        <dbReference type="PROSITE" id="PS51898"/>
    </source>
</evidence>
<dbReference type="PROSITE" id="PS51900">
    <property type="entry name" value="CB"/>
    <property type="match status" value="1"/>
</dbReference>
<proteinExistence type="inferred from homology"/>
<dbReference type="PROSITE" id="PS51898">
    <property type="entry name" value="TYR_RECOMBINASE"/>
    <property type="match status" value="1"/>
</dbReference>
<dbReference type="Gene3D" id="1.10.443.10">
    <property type="entry name" value="Intergrase catalytic core"/>
    <property type="match status" value="1"/>
</dbReference>
<dbReference type="GO" id="GO:0006313">
    <property type="term" value="P:DNA transposition"/>
    <property type="evidence" value="ECO:0007669"/>
    <property type="project" value="UniProtKB-UniRule"/>
</dbReference>
<organism evidence="12 13">
    <name type="scientific">Desulfatibacillum aliphaticivorans</name>
    <dbReference type="NCBI Taxonomy" id="218208"/>
    <lineage>
        <taxon>Bacteria</taxon>
        <taxon>Pseudomonadati</taxon>
        <taxon>Thermodesulfobacteriota</taxon>
        <taxon>Desulfobacteria</taxon>
        <taxon>Desulfobacterales</taxon>
        <taxon>Desulfatibacillaceae</taxon>
        <taxon>Desulfatibacillum</taxon>
    </lineage>
</organism>
<evidence type="ECO:0000256" key="6">
    <source>
        <dbReference type="ARBA" id="ARBA00023125"/>
    </source>
</evidence>
<evidence type="ECO:0000256" key="3">
    <source>
        <dbReference type="ARBA" id="ARBA00022618"/>
    </source>
</evidence>
<feature type="domain" description="Tyr recombinase" evidence="10">
    <location>
        <begin position="123"/>
        <end position="306"/>
    </location>
</feature>
<dbReference type="HAMAP" id="MF_01808">
    <property type="entry name" value="Recomb_XerC_XerD"/>
    <property type="match status" value="1"/>
</dbReference>
<dbReference type="GO" id="GO:0005737">
    <property type="term" value="C:cytoplasm"/>
    <property type="evidence" value="ECO:0007669"/>
    <property type="project" value="UniProtKB-SubCell"/>
</dbReference>
<dbReference type="GO" id="GO:0003677">
    <property type="term" value="F:DNA binding"/>
    <property type="evidence" value="ECO:0007669"/>
    <property type="project" value="UniProtKB-UniRule"/>
</dbReference>
<reference evidence="12 13" key="1">
    <citation type="journal article" date="2012" name="Environ. Microbiol.">
        <title>The genome sequence of Desulfatibacillum alkenivorans AK-01: a blueprint for anaerobic alkane oxidation.</title>
        <authorList>
            <person name="Callaghan A.V."/>
            <person name="Morris B.E."/>
            <person name="Pereira I.A."/>
            <person name="McInerney M.J."/>
            <person name="Austin R.N."/>
            <person name="Groves J.T."/>
            <person name="Kukor J.J."/>
            <person name="Suflita J.M."/>
            <person name="Young L.Y."/>
            <person name="Zylstra G.J."/>
            <person name="Wawrik B."/>
        </authorList>
    </citation>
    <scope>NUCLEOTIDE SEQUENCE [LARGE SCALE GENOMIC DNA]</scope>
    <source>
        <strain evidence="12 13">AK-01</strain>
    </source>
</reference>
<dbReference type="Pfam" id="PF00589">
    <property type="entry name" value="Phage_integrase"/>
    <property type="match status" value="1"/>
</dbReference>
<sequence>MHHGDIDDQGAFFWIDSFLESLAAERRYSPATCLAYGKDLREFFSYVAESGLQGEISPENADVERVDNLAIRGYLGFLHKKNEKSTMARKLSSLRSFYRFLEKRGRVAVNPAQSVVTPKRKKTVAAHLTVDEAFALLDSILDDSLAGARDRAMFECLYSTGIRVSELAGLNMGRVNFSGKTLRVLGKGDKERIVPVGAKALEHIKAYRDRLAVEGPKNPDPEAVFLNKNGGRLTTRSIRRILEKIVRDMGLNRPLSPHGLRHTFATHMLDNGADLRSVQELLGHASISTTGRYTHVSIDRLMAAYDKAHPRGEKS</sequence>
<keyword evidence="2 9" id="KW-0963">Cytoplasm</keyword>
<dbReference type="GO" id="GO:0009037">
    <property type="term" value="F:tyrosine-based site-specific recombinase activity"/>
    <property type="evidence" value="ECO:0007669"/>
    <property type="project" value="UniProtKB-UniRule"/>
</dbReference>
<feature type="active site" evidence="9">
    <location>
        <position position="258"/>
    </location>
</feature>
<dbReference type="InterPro" id="IPR011010">
    <property type="entry name" value="DNA_brk_join_enz"/>
</dbReference>
<dbReference type="EMBL" id="CP001322">
    <property type="protein sequence ID" value="ACL02112.1"/>
    <property type="molecule type" value="Genomic_DNA"/>
</dbReference>
<dbReference type="Pfam" id="PF02899">
    <property type="entry name" value="Phage_int_SAM_1"/>
    <property type="match status" value="1"/>
</dbReference>
<keyword evidence="6 9" id="KW-0238">DNA-binding</keyword>
<dbReference type="InterPro" id="IPR050090">
    <property type="entry name" value="Tyrosine_recombinase_XerCD"/>
</dbReference>